<proteinExistence type="predicted"/>
<accession>A0A6C0DL53</accession>
<organism evidence="1">
    <name type="scientific">viral metagenome</name>
    <dbReference type="NCBI Taxonomy" id="1070528"/>
    <lineage>
        <taxon>unclassified sequences</taxon>
        <taxon>metagenomes</taxon>
        <taxon>organismal metagenomes</taxon>
    </lineage>
</organism>
<reference evidence="1" key="1">
    <citation type="journal article" date="2020" name="Nature">
        <title>Giant virus diversity and host interactions through global metagenomics.</title>
        <authorList>
            <person name="Schulz F."/>
            <person name="Roux S."/>
            <person name="Paez-Espino D."/>
            <person name="Jungbluth S."/>
            <person name="Walsh D.A."/>
            <person name="Denef V.J."/>
            <person name="McMahon K.D."/>
            <person name="Konstantinidis K.T."/>
            <person name="Eloe-Fadrosh E.A."/>
            <person name="Kyrpides N.C."/>
            <person name="Woyke T."/>
        </authorList>
    </citation>
    <scope>NUCLEOTIDE SEQUENCE</scope>
    <source>
        <strain evidence="1">GVMAG-M-3300023174-207</strain>
    </source>
</reference>
<protein>
    <submittedName>
        <fullName evidence="1">Uncharacterized protein</fullName>
    </submittedName>
</protein>
<dbReference type="EMBL" id="MN739628">
    <property type="protein sequence ID" value="QHT16950.1"/>
    <property type="molecule type" value="Genomic_DNA"/>
</dbReference>
<sequence length="101" mass="11995">MLSVVYYPIKKVFNTLFTLSYTKDYDFNEPVDKSNKDFWVGSRIVIDNEEYILHKKTNLIMSFDGELVGRYTSRGIIEVDYLEPKIIQWYNDCGFNTPYKV</sequence>
<name>A0A6C0DL53_9ZZZZ</name>
<dbReference type="AlphaFoldDB" id="A0A6C0DL53"/>
<evidence type="ECO:0000313" key="1">
    <source>
        <dbReference type="EMBL" id="QHT16950.1"/>
    </source>
</evidence>